<keyword evidence="2" id="KW-0229">DNA integration</keyword>
<dbReference type="RefSeq" id="WP_090061534.1">
    <property type="nucleotide sequence ID" value="NZ_FORH01000006.1"/>
</dbReference>
<dbReference type="InterPro" id="IPR002104">
    <property type="entry name" value="Integrase_catalytic"/>
</dbReference>
<dbReference type="InterPro" id="IPR011010">
    <property type="entry name" value="DNA_brk_join_enz"/>
</dbReference>
<keyword evidence="4" id="KW-0233">DNA recombination</keyword>
<dbReference type="Proteomes" id="UP000199630">
    <property type="component" value="Unassembled WGS sequence"/>
</dbReference>
<dbReference type="PANTHER" id="PTHR30629">
    <property type="entry name" value="PROPHAGE INTEGRASE"/>
    <property type="match status" value="1"/>
</dbReference>
<dbReference type="STRING" id="588602.SAMN04487991_3016"/>
<evidence type="ECO:0000256" key="1">
    <source>
        <dbReference type="ARBA" id="ARBA00008857"/>
    </source>
</evidence>
<evidence type="ECO:0000259" key="7">
    <source>
        <dbReference type="PROSITE" id="PS51900"/>
    </source>
</evidence>
<organism evidence="8 9">
    <name type="scientific">Celeribacter neptunius</name>
    <dbReference type="NCBI Taxonomy" id="588602"/>
    <lineage>
        <taxon>Bacteria</taxon>
        <taxon>Pseudomonadati</taxon>
        <taxon>Pseudomonadota</taxon>
        <taxon>Alphaproteobacteria</taxon>
        <taxon>Rhodobacterales</taxon>
        <taxon>Roseobacteraceae</taxon>
        <taxon>Celeribacter</taxon>
    </lineage>
</organism>
<dbReference type="AlphaFoldDB" id="A0A1I3UFB5"/>
<dbReference type="PROSITE" id="PS51898">
    <property type="entry name" value="TYR_RECOMBINASE"/>
    <property type="match status" value="1"/>
</dbReference>
<dbReference type="InterPro" id="IPR010998">
    <property type="entry name" value="Integrase_recombinase_N"/>
</dbReference>
<dbReference type="PANTHER" id="PTHR30629:SF2">
    <property type="entry name" value="PROPHAGE INTEGRASE INTS-RELATED"/>
    <property type="match status" value="1"/>
</dbReference>
<proteinExistence type="inferred from homology"/>
<dbReference type="Gene3D" id="1.10.150.130">
    <property type="match status" value="1"/>
</dbReference>
<sequence>MKLTKRAIEGLETRPQSYFEWDSEVRGFGVRVYPTGKKTYVIQYRVGKRSRRMTLGQHGPLTTDEARKLAMRHLGHIAQGADPAEDKRRVRHAPTMAALCDRFLEEYAEQHCKPSTVRSYRTIIRNHVQPRLGSYLIEDVKRADVAALHFDMRNTPYHANRTLMVLSKMFNTAEDWGLRDEGTNPTRRIKKYREEEKKRYLSEEEQYRLGVAFEEVLEEGSETIHVVSAFMLLMLTGCRRNEIAELKWDYVNYTHLDLPDSKTGRRRIPLPREAYDILMQLPRRDGNPYVILGLTEDGHITDLERPWRRIRERAGLNDVRIHDLRHTYASVAMKDGIDPFTLKEILGHKNLTTTLRYAHLADDAVQKAAGSVAARLARAVRSRDTRDGPALRVVR</sequence>
<dbReference type="PROSITE" id="PS51900">
    <property type="entry name" value="CB"/>
    <property type="match status" value="1"/>
</dbReference>
<accession>A0A1I3UFB5</accession>
<keyword evidence="3 5" id="KW-0238">DNA-binding</keyword>
<keyword evidence="9" id="KW-1185">Reference proteome</keyword>
<dbReference type="SUPFAM" id="SSF56349">
    <property type="entry name" value="DNA breaking-rejoining enzymes"/>
    <property type="match status" value="1"/>
</dbReference>
<evidence type="ECO:0000313" key="9">
    <source>
        <dbReference type="Proteomes" id="UP000199630"/>
    </source>
</evidence>
<evidence type="ECO:0000256" key="5">
    <source>
        <dbReference type="PROSITE-ProRule" id="PRU01248"/>
    </source>
</evidence>
<gene>
    <name evidence="8" type="ORF">SAMN04487991_3016</name>
</gene>
<dbReference type="InterPro" id="IPR038488">
    <property type="entry name" value="Integrase_DNA-bd_sf"/>
</dbReference>
<dbReference type="Pfam" id="PF00589">
    <property type="entry name" value="Phage_integrase"/>
    <property type="match status" value="1"/>
</dbReference>
<dbReference type="Gene3D" id="3.30.160.390">
    <property type="entry name" value="Integrase, DNA-binding domain"/>
    <property type="match status" value="1"/>
</dbReference>
<evidence type="ECO:0000256" key="4">
    <source>
        <dbReference type="ARBA" id="ARBA00023172"/>
    </source>
</evidence>
<dbReference type="EMBL" id="FORH01000006">
    <property type="protein sequence ID" value="SFJ81349.1"/>
    <property type="molecule type" value="Genomic_DNA"/>
</dbReference>
<dbReference type="GO" id="GO:0003677">
    <property type="term" value="F:DNA binding"/>
    <property type="evidence" value="ECO:0007669"/>
    <property type="project" value="UniProtKB-UniRule"/>
</dbReference>
<evidence type="ECO:0000256" key="2">
    <source>
        <dbReference type="ARBA" id="ARBA00022908"/>
    </source>
</evidence>
<feature type="domain" description="Core-binding (CB)" evidence="7">
    <location>
        <begin position="94"/>
        <end position="174"/>
    </location>
</feature>
<reference evidence="9" key="1">
    <citation type="submission" date="2016-10" db="EMBL/GenBank/DDBJ databases">
        <authorList>
            <person name="Varghese N."/>
            <person name="Submissions S."/>
        </authorList>
    </citation>
    <scope>NUCLEOTIDE SEQUENCE [LARGE SCALE GENOMIC DNA]</scope>
    <source>
        <strain evidence="9">DSM 26471</strain>
    </source>
</reference>
<dbReference type="OrthoDB" id="7222937at2"/>
<dbReference type="Pfam" id="PF14659">
    <property type="entry name" value="Phage_int_SAM_3"/>
    <property type="match status" value="1"/>
</dbReference>
<dbReference type="GO" id="GO:0015074">
    <property type="term" value="P:DNA integration"/>
    <property type="evidence" value="ECO:0007669"/>
    <property type="project" value="UniProtKB-KW"/>
</dbReference>
<dbReference type="InterPro" id="IPR050808">
    <property type="entry name" value="Phage_Integrase"/>
</dbReference>
<comment type="similarity">
    <text evidence="1">Belongs to the 'phage' integrase family.</text>
</comment>
<evidence type="ECO:0000313" key="8">
    <source>
        <dbReference type="EMBL" id="SFJ81349.1"/>
    </source>
</evidence>
<evidence type="ECO:0000259" key="6">
    <source>
        <dbReference type="PROSITE" id="PS51898"/>
    </source>
</evidence>
<protein>
    <submittedName>
        <fullName evidence="8">Site-specific recombinase XerD</fullName>
    </submittedName>
</protein>
<dbReference type="InterPro" id="IPR004107">
    <property type="entry name" value="Integrase_SAM-like_N"/>
</dbReference>
<dbReference type="CDD" id="cd00796">
    <property type="entry name" value="INT_Rci_Hp1_C"/>
    <property type="match status" value="1"/>
</dbReference>
<evidence type="ECO:0000256" key="3">
    <source>
        <dbReference type="ARBA" id="ARBA00023125"/>
    </source>
</evidence>
<dbReference type="Pfam" id="PF13356">
    <property type="entry name" value="Arm-DNA-bind_3"/>
    <property type="match status" value="1"/>
</dbReference>
<dbReference type="InterPro" id="IPR025166">
    <property type="entry name" value="Integrase_DNA_bind_dom"/>
</dbReference>
<dbReference type="GO" id="GO:0006310">
    <property type="term" value="P:DNA recombination"/>
    <property type="evidence" value="ECO:0007669"/>
    <property type="project" value="UniProtKB-KW"/>
</dbReference>
<dbReference type="InterPro" id="IPR044068">
    <property type="entry name" value="CB"/>
</dbReference>
<dbReference type="InterPro" id="IPR013762">
    <property type="entry name" value="Integrase-like_cat_sf"/>
</dbReference>
<feature type="domain" description="Tyr recombinase" evidence="6">
    <location>
        <begin position="196"/>
        <end position="370"/>
    </location>
</feature>
<dbReference type="Gene3D" id="1.10.443.10">
    <property type="entry name" value="Intergrase catalytic core"/>
    <property type="match status" value="1"/>
</dbReference>
<name>A0A1I3UFB5_9RHOB</name>